<dbReference type="Proteomes" id="UP000249873">
    <property type="component" value="Chromosome"/>
</dbReference>
<dbReference type="AlphaFoldDB" id="A0A2Z4GBY8"/>
<gene>
    <name evidence="1" type="ORF">DJ013_09755</name>
</gene>
<protein>
    <submittedName>
        <fullName evidence="1">Pseudouridylate synthase</fullName>
    </submittedName>
</protein>
<evidence type="ECO:0000313" key="1">
    <source>
        <dbReference type="EMBL" id="AWV98443.1"/>
    </source>
</evidence>
<keyword evidence="2" id="KW-1185">Reference proteome</keyword>
<evidence type="ECO:0000313" key="2">
    <source>
        <dbReference type="Proteomes" id="UP000249873"/>
    </source>
</evidence>
<dbReference type="KEGG" id="als:DJ013_09755"/>
<dbReference type="OrthoDB" id="9807829at2"/>
<dbReference type="EMBL" id="CP029480">
    <property type="protein sequence ID" value="AWV98443.1"/>
    <property type="molecule type" value="Genomic_DNA"/>
</dbReference>
<organism evidence="1 2">
    <name type="scientific">Arcticibacterium luteifluviistationis</name>
    <dbReference type="NCBI Taxonomy" id="1784714"/>
    <lineage>
        <taxon>Bacteria</taxon>
        <taxon>Pseudomonadati</taxon>
        <taxon>Bacteroidota</taxon>
        <taxon>Cytophagia</taxon>
        <taxon>Cytophagales</taxon>
        <taxon>Leadbetterellaceae</taxon>
        <taxon>Arcticibacterium</taxon>
    </lineage>
</organism>
<proteinExistence type="predicted"/>
<reference evidence="1 2" key="1">
    <citation type="submission" date="2018-05" db="EMBL/GenBank/DDBJ databases">
        <title>Complete genome sequence of Arcticibacterium luteifluviistationis SM1504T, a cytophagaceae bacterium isolated from Arctic surface seawater.</title>
        <authorList>
            <person name="Li Y."/>
            <person name="Qin Q.-L."/>
        </authorList>
    </citation>
    <scope>NUCLEOTIDE SEQUENCE [LARGE SCALE GENOMIC DNA]</scope>
    <source>
        <strain evidence="1 2">SM1504</strain>
    </source>
</reference>
<name>A0A2Z4GBY8_9BACT</name>
<sequence>MTDPFFTPFDSKEVIGDLPIHFTYPFDYEVSPISLLAVKQLQKHLLEQKDWVHNFGLIPDTEGAIIGKMFGVLVVKTQGGQIGYLAAFSGKLAGGNIHPKFVPPVYDALVEGSFLNVGMQELTRMGDNIKKLQNIASAAEINALKEARKKHSQALQEKLFDQYVFLNKHGEEKSIREIFKNNLNGNPPSGAGECATPKLLQYAFQNKMQPIAMAEFWWGLSPKSDQWKHKHFYPACDEKCRPILGHMLEGVAIEEPPKN</sequence>
<dbReference type="RefSeq" id="WP_111371636.1">
    <property type="nucleotide sequence ID" value="NZ_CP029480.1"/>
</dbReference>
<accession>A0A2Z4GBY8</accession>